<evidence type="ECO:0000259" key="5">
    <source>
        <dbReference type="PROSITE" id="PS50043"/>
    </source>
</evidence>
<dbReference type="InterPro" id="IPR035965">
    <property type="entry name" value="PAS-like_dom_sf"/>
</dbReference>
<evidence type="ECO:0000313" key="7">
    <source>
        <dbReference type="Proteomes" id="UP000503017"/>
    </source>
</evidence>
<dbReference type="Gene3D" id="3.30.450.20">
    <property type="entry name" value="PAS domain"/>
    <property type="match status" value="1"/>
</dbReference>
<keyword evidence="1" id="KW-0805">Transcription regulation</keyword>
<keyword evidence="3" id="KW-0804">Transcription</keyword>
<reference evidence="6 7" key="1">
    <citation type="submission" date="2018-10" db="EMBL/GenBank/DDBJ databases">
        <authorList>
            <person name="Perry B.J."/>
            <person name="Sullivan J.T."/>
            <person name="Murphy R.J.T."/>
            <person name="Ramsay J.P."/>
            <person name="Ronson C.W."/>
        </authorList>
    </citation>
    <scope>NUCLEOTIDE SEQUENCE [LARGE SCALE GENOMIC DNA]</scope>
    <source>
        <strain evidence="6 7">R88b</strain>
    </source>
</reference>
<gene>
    <name evidence="6" type="ORF">EB235_31905</name>
</gene>
<feature type="region of interest" description="Disordered" evidence="4">
    <location>
        <begin position="387"/>
        <end position="407"/>
    </location>
</feature>
<dbReference type="PANTHER" id="PTHR44688">
    <property type="entry name" value="DNA-BINDING TRANSCRIPTIONAL ACTIVATOR DEVR_DOSR"/>
    <property type="match status" value="1"/>
</dbReference>
<dbReference type="SUPFAM" id="SSF46894">
    <property type="entry name" value="C-terminal effector domain of the bipartite response regulators"/>
    <property type="match status" value="1"/>
</dbReference>
<dbReference type="CDD" id="cd06170">
    <property type="entry name" value="LuxR_C_like"/>
    <property type="match status" value="1"/>
</dbReference>
<dbReference type="InterPro" id="IPR036388">
    <property type="entry name" value="WH-like_DNA-bd_sf"/>
</dbReference>
<dbReference type="PANTHER" id="PTHR44688:SF16">
    <property type="entry name" value="DNA-BINDING TRANSCRIPTIONAL ACTIVATOR DEVR_DOSR"/>
    <property type="match status" value="1"/>
</dbReference>
<feature type="domain" description="HTH luxR-type" evidence="5">
    <location>
        <begin position="317"/>
        <end position="381"/>
    </location>
</feature>
<dbReference type="EMBL" id="CP033367">
    <property type="protein sequence ID" value="QKD05525.1"/>
    <property type="molecule type" value="Genomic_DNA"/>
</dbReference>
<evidence type="ECO:0000313" key="6">
    <source>
        <dbReference type="EMBL" id="QKD05525.1"/>
    </source>
</evidence>
<dbReference type="AlphaFoldDB" id="A0A6M7WU39"/>
<accession>A0A6M7WU39</accession>
<evidence type="ECO:0000256" key="3">
    <source>
        <dbReference type="ARBA" id="ARBA00023163"/>
    </source>
</evidence>
<dbReference type="InterPro" id="IPR000792">
    <property type="entry name" value="Tscrpt_reg_LuxR_C"/>
</dbReference>
<name>A0A6M7WU39_RHILI</name>
<dbReference type="GO" id="GO:0006355">
    <property type="term" value="P:regulation of DNA-templated transcription"/>
    <property type="evidence" value="ECO:0007669"/>
    <property type="project" value="InterPro"/>
</dbReference>
<evidence type="ECO:0000256" key="1">
    <source>
        <dbReference type="ARBA" id="ARBA00023015"/>
    </source>
</evidence>
<protein>
    <recommendedName>
        <fullName evidence="5">HTH luxR-type domain-containing protein</fullName>
    </recommendedName>
</protein>
<proteinExistence type="predicted"/>
<keyword evidence="2" id="KW-0238">DNA-binding</keyword>
<sequence length="407" mass="44691">MAQMPQPPQMLPRGYPMDPSDVGLLELLYCAVANPGAWSQALGKITDRLGGSHAMLVASGLSLHDRSFVETAGLDEPDVARFTSDRARTLSQPLTAAMPQGRPVQQRELISDHDMEKADYYNEIVRPAGGFHSLTVLQGTNGVQRQLILCRSRSKGEFTNAAAEWLGRLLPHFNVVLVARDRLRLAESRSNGLSATLDSLNDGVILLGETGRIEFVNAGARSMIGSPENWLAHAKCLEDTRNGRRIRLRDALRMFQADPQRKSRRLYIERGDGNAGWIIIDILSLSRFGLRTEGEDAGRTSVLLRSTGGQIEVDRRALEDLHHLTARESQIAALLASGETVTAISDKTGLTSNTVRFYFKQIFAKMGVSNQAGLVAAVRPYTVRTRSVSHEASPTSQMGEAFESGRR</sequence>
<evidence type="ECO:0000256" key="2">
    <source>
        <dbReference type="ARBA" id="ARBA00023125"/>
    </source>
</evidence>
<evidence type="ECO:0000256" key="4">
    <source>
        <dbReference type="SAM" id="MobiDB-lite"/>
    </source>
</evidence>
<dbReference type="InterPro" id="IPR016032">
    <property type="entry name" value="Sig_transdc_resp-reg_C-effctor"/>
</dbReference>
<dbReference type="Gene3D" id="1.10.10.10">
    <property type="entry name" value="Winged helix-like DNA-binding domain superfamily/Winged helix DNA-binding domain"/>
    <property type="match status" value="1"/>
</dbReference>
<dbReference type="CDD" id="cd00130">
    <property type="entry name" value="PAS"/>
    <property type="match status" value="1"/>
</dbReference>
<dbReference type="Proteomes" id="UP000503017">
    <property type="component" value="Chromosome"/>
</dbReference>
<dbReference type="GO" id="GO:0003677">
    <property type="term" value="F:DNA binding"/>
    <property type="evidence" value="ECO:0007669"/>
    <property type="project" value="UniProtKB-KW"/>
</dbReference>
<dbReference type="Pfam" id="PF00196">
    <property type="entry name" value="GerE"/>
    <property type="match status" value="1"/>
</dbReference>
<dbReference type="SMART" id="SM00421">
    <property type="entry name" value="HTH_LUXR"/>
    <property type="match status" value="1"/>
</dbReference>
<dbReference type="InterPro" id="IPR000014">
    <property type="entry name" value="PAS"/>
</dbReference>
<feature type="compositionally biased region" description="Polar residues" evidence="4">
    <location>
        <begin position="387"/>
        <end position="398"/>
    </location>
</feature>
<organism evidence="6 7">
    <name type="scientific">Mesorhizobium loti R88b</name>
    <dbReference type="NCBI Taxonomy" id="935548"/>
    <lineage>
        <taxon>Bacteria</taxon>
        <taxon>Pseudomonadati</taxon>
        <taxon>Pseudomonadota</taxon>
        <taxon>Alphaproteobacteria</taxon>
        <taxon>Hyphomicrobiales</taxon>
        <taxon>Phyllobacteriaceae</taxon>
        <taxon>Mesorhizobium</taxon>
    </lineage>
</organism>
<dbReference type="PRINTS" id="PR00038">
    <property type="entry name" value="HTHLUXR"/>
</dbReference>
<dbReference type="SUPFAM" id="SSF55785">
    <property type="entry name" value="PYP-like sensor domain (PAS domain)"/>
    <property type="match status" value="1"/>
</dbReference>
<dbReference type="PROSITE" id="PS50043">
    <property type="entry name" value="HTH_LUXR_2"/>
    <property type="match status" value="1"/>
</dbReference>